<proteinExistence type="predicted"/>
<accession>A0A6J7E4A9</accession>
<feature type="transmembrane region" description="Helical" evidence="1">
    <location>
        <begin position="73"/>
        <end position="93"/>
    </location>
</feature>
<reference evidence="2" key="1">
    <citation type="submission" date="2020-05" db="EMBL/GenBank/DDBJ databases">
        <authorList>
            <person name="Chiriac C."/>
            <person name="Salcher M."/>
            <person name="Ghai R."/>
            <person name="Kavagutti S V."/>
        </authorList>
    </citation>
    <scope>NUCLEOTIDE SEQUENCE</scope>
</reference>
<dbReference type="EMBL" id="CAFBLW010000053">
    <property type="protein sequence ID" value="CAB4877897.1"/>
    <property type="molecule type" value="Genomic_DNA"/>
</dbReference>
<keyword evidence="1" id="KW-0812">Transmembrane</keyword>
<feature type="transmembrane region" description="Helical" evidence="1">
    <location>
        <begin position="6"/>
        <end position="26"/>
    </location>
</feature>
<dbReference type="GO" id="GO:0016020">
    <property type="term" value="C:membrane"/>
    <property type="evidence" value="ECO:0007669"/>
    <property type="project" value="InterPro"/>
</dbReference>
<protein>
    <submittedName>
        <fullName evidence="2">Unannotated protein</fullName>
    </submittedName>
</protein>
<dbReference type="InterPro" id="IPR003425">
    <property type="entry name" value="CCB3/YggT"/>
</dbReference>
<keyword evidence="1" id="KW-0472">Membrane</keyword>
<dbReference type="Pfam" id="PF02325">
    <property type="entry name" value="CCB3_YggT"/>
    <property type="match status" value="1"/>
</dbReference>
<organism evidence="2">
    <name type="scientific">freshwater metagenome</name>
    <dbReference type="NCBI Taxonomy" id="449393"/>
    <lineage>
        <taxon>unclassified sequences</taxon>
        <taxon>metagenomes</taxon>
        <taxon>ecological metagenomes</taxon>
    </lineage>
</organism>
<name>A0A6J7E4A9_9ZZZZ</name>
<sequence>MISTIVLQLLSLFKLALFIRLIVDYIRIFARSWRPKGILLALFEFIYTLTDPAMKFVGRFVPPLRLGGVALDLSFIVLIIAIGFAESLVRAFLGGI</sequence>
<dbReference type="AlphaFoldDB" id="A0A6J7E4A9"/>
<keyword evidence="1" id="KW-1133">Transmembrane helix</keyword>
<gene>
    <name evidence="2" type="ORF">UFOPK3461_00713</name>
</gene>
<evidence type="ECO:0000256" key="1">
    <source>
        <dbReference type="SAM" id="Phobius"/>
    </source>
</evidence>
<evidence type="ECO:0000313" key="2">
    <source>
        <dbReference type="EMBL" id="CAB4877897.1"/>
    </source>
</evidence>